<gene>
    <name evidence="5" type="ORF">SAMN06265379_103123</name>
</gene>
<feature type="active site" description="Proton donor" evidence="3">
    <location>
        <position position="101"/>
    </location>
</feature>
<evidence type="ECO:0000313" key="6">
    <source>
        <dbReference type="Proteomes" id="UP000319040"/>
    </source>
</evidence>
<dbReference type="PANTHER" id="PTHR30345">
    <property type="entry name" value="RIBOSE-5-PHOSPHATE ISOMERASE B"/>
    <property type="match status" value="1"/>
</dbReference>
<dbReference type="Gene3D" id="3.40.1400.10">
    <property type="entry name" value="Sugar-phosphate isomerase, RpiB/LacA/LacB"/>
    <property type="match status" value="1"/>
</dbReference>
<dbReference type="NCBIfam" id="NF004051">
    <property type="entry name" value="PRK05571.1"/>
    <property type="match status" value="1"/>
</dbReference>
<evidence type="ECO:0000256" key="1">
    <source>
        <dbReference type="ARBA" id="ARBA00008754"/>
    </source>
</evidence>
<dbReference type="PANTHER" id="PTHR30345:SF0">
    <property type="entry name" value="DNA DAMAGE-REPAIR_TOLERATION PROTEIN DRT102"/>
    <property type="match status" value="1"/>
</dbReference>
<accession>A0A521CGQ2</accession>
<evidence type="ECO:0000256" key="2">
    <source>
        <dbReference type="ARBA" id="ARBA00023235"/>
    </source>
</evidence>
<comment type="similarity">
    <text evidence="1">Belongs to the LacAB/RpiB family.</text>
</comment>
<dbReference type="SUPFAM" id="SSF89623">
    <property type="entry name" value="Ribose/Galactose isomerase RpiB/AlsB"/>
    <property type="match status" value="1"/>
</dbReference>
<dbReference type="GO" id="GO:0019316">
    <property type="term" value="P:D-allose catabolic process"/>
    <property type="evidence" value="ECO:0007669"/>
    <property type="project" value="TreeGrafter"/>
</dbReference>
<feature type="active site" description="Proton acceptor" evidence="3">
    <location>
        <position position="68"/>
    </location>
</feature>
<keyword evidence="6" id="KW-1185">Reference proteome</keyword>
<dbReference type="OrthoDB" id="1778624at2"/>
<dbReference type="NCBIfam" id="TIGR01120">
    <property type="entry name" value="rpiB"/>
    <property type="match status" value="1"/>
</dbReference>
<feature type="binding site" evidence="4">
    <location>
        <begin position="69"/>
        <end position="73"/>
    </location>
    <ligand>
        <name>D-ribulose 5-phosphate</name>
        <dbReference type="ChEBI" id="CHEBI:58121"/>
    </ligand>
</feature>
<feature type="binding site" evidence="4">
    <location>
        <position position="135"/>
    </location>
    <ligand>
        <name>D-ribulose 5-phosphate</name>
        <dbReference type="ChEBI" id="CHEBI:58121"/>
    </ligand>
</feature>
<feature type="binding site" evidence="4">
    <location>
        <position position="102"/>
    </location>
    <ligand>
        <name>D-ribulose 5-phosphate</name>
        <dbReference type="ChEBI" id="CHEBI:58121"/>
    </ligand>
</feature>
<dbReference type="InterPro" id="IPR036569">
    <property type="entry name" value="RpiB_LacA_LacB_sf"/>
</dbReference>
<dbReference type="GO" id="GO:0004751">
    <property type="term" value="F:ribose-5-phosphate isomerase activity"/>
    <property type="evidence" value="ECO:0007669"/>
    <property type="project" value="TreeGrafter"/>
</dbReference>
<keyword evidence="2 5" id="KW-0413">Isomerase</keyword>
<dbReference type="Proteomes" id="UP000319040">
    <property type="component" value="Unassembled WGS sequence"/>
</dbReference>
<dbReference type="Pfam" id="PF02502">
    <property type="entry name" value="LacAB_rpiB"/>
    <property type="match status" value="1"/>
</dbReference>
<evidence type="ECO:0000256" key="3">
    <source>
        <dbReference type="PIRSR" id="PIRSR005384-1"/>
    </source>
</evidence>
<protein>
    <submittedName>
        <fullName evidence="5">Ribose 5-phosphate isomerase B</fullName>
    </submittedName>
</protein>
<feature type="binding site" evidence="4">
    <location>
        <position position="139"/>
    </location>
    <ligand>
        <name>D-ribulose 5-phosphate</name>
        <dbReference type="ChEBI" id="CHEBI:58121"/>
    </ligand>
</feature>
<dbReference type="InterPro" id="IPR003500">
    <property type="entry name" value="RpiB_LacA_LacB"/>
</dbReference>
<feature type="binding site" evidence="4">
    <location>
        <begin position="11"/>
        <end position="12"/>
    </location>
    <ligand>
        <name>D-ribulose 5-phosphate</name>
        <dbReference type="ChEBI" id="CHEBI:58121"/>
    </ligand>
</feature>
<dbReference type="NCBIfam" id="TIGR00689">
    <property type="entry name" value="rpiB_lacA_lacB"/>
    <property type="match status" value="1"/>
</dbReference>
<evidence type="ECO:0000313" key="5">
    <source>
        <dbReference type="EMBL" id="SMO58589.1"/>
    </source>
</evidence>
<organism evidence="5 6">
    <name type="scientific">Saccharicrinis carchari</name>
    <dbReference type="NCBI Taxonomy" id="1168039"/>
    <lineage>
        <taxon>Bacteria</taxon>
        <taxon>Pseudomonadati</taxon>
        <taxon>Bacteroidota</taxon>
        <taxon>Bacteroidia</taxon>
        <taxon>Marinilabiliales</taxon>
        <taxon>Marinilabiliaceae</taxon>
        <taxon>Saccharicrinis</taxon>
    </lineage>
</organism>
<dbReference type="GO" id="GO:0009052">
    <property type="term" value="P:pentose-phosphate shunt, non-oxidative branch"/>
    <property type="evidence" value="ECO:0007669"/>
    <property type="project" value="TreeGrafter"/>
</dbReference>
<dbReference type="InterPro" id="IPR004785">
    <property type="entry name" value="RpiB"/>
</dbReference>
<dbReference type="AlphaFoldDB" id="A0A521CGQ2"/>
<dbReference type="EMBL" id="FXTB01000003">
    <property type="protein sequence ID" value="SMO58589.1"/>
    <property type="molecule type" value="Genomic_DNA"/>
</dbReference>
<sequence length="145" mass="16000">MKVNTIGLAADHAGFELKEILKTYLLDKGIDCKDFGTYSVQSSDYPDYAHPLATAVENSEVQWGISVCGSGNGINMTVNKHAGIRAALCWNKEISELARSHNNANICSLPARFISNDDAKEIVDIFLNTDFEGGRHQRRIEKIPC</sequence>
<name>A0A521CGQ2_SACCC</name>
<proteinExistence type="inferred from homology"/>
<dbReference type="RefSeq" id="WP_142532842.1">
    <property type="nucleotide sequence ID" value="NZ_FXTB01000003.1"/>
</dbReference>
<dbReference type="PIRSF" id="PIRSF005384">
    <property type="entry name" value="RpiB_LacA_B"/>
    <property type="match status" value="1"/>
</dbReference>
<evidence type="ECO:0000256" key="4">
    <source>
        <dbReference type="PIRSR" id="PIRSR005384-2"/>
    </source>
</evidence>
<reference evidence="5 6" key="1">
    <citation type="submission" date="2017-05" db="EMBL/GenBank/DDBJ databases">
        <authorList>
            <person name="Varghese N."/>
            <person name="Submissions S."/>
        </authorList>
    </citation>
    <scope>NUCLEOTIDE SEQUENCE [LARGE SCALE GENOMIC DNA]</scope>
    <source>
        <strain evidence="5 6">DSM 27040</strain>
    </source>
</reference>
<feature type="binding site" evidence="4">
    <location>
        <position position="112"/>
    </location>
    <ligand>
        <name>D-ribulose 5-phosphate</name>
        <dbReference type="ChEBI" id="CHEBI:58121"/>
    </ligand>
</feature>